<keyword evidence="1" id="KW-0812">Transmembrane</keyword>
<accession>A0A2P5YCE1</accession>
<organism evidence="2 3">
    <name type="scientific">Gossypium barbadense</name>
    <name type="common">Sea Island cotton</name>
    <name type="synonym">Hibiscus barbadensis</name>
    <dbReference type="NCBI Taxonomy" id="3634"/>
    <lineage>
        <taxon>Eukaryota</taxon>
        <taxon>Viridiplantae</taxon>
        <taxon>Streptophyta</taxon>
        <taxon>Embryophyta</taxon>
        <taxon>Tracheophyta</taxon>
        <taxon>Spermatophyta</taxon>
        <taxon>Magnoliopsida</taxon>
        <taxon>eudicotyledons</taxon>
        <taxon>Gunneridae</taxon>
        <taxon>Pentapetalae</taxon>
        <taxon>rosids</taxon>
        <taxon>malvids</taxon>
        <taxon>Malvales</taxon>
        <taxon>Malvaceae</taxon>
        <taxon>Malvoideae</taxon>
        <taxon>Gossypium</taxon>
    </lineage>
</organism>
<evidence type="ECO:0000313" key="3">
    <source>
        <dbReference type="Proteomes" id="UP000239757"/>
    </source>
</evidence>
<protein>
    <submittedName>
        <fullName evidence="2">Uncharacterized protein</fullName>
    </submittedName>
</protein>
<feature type="transmembrane region" description="Helical" evidence="1">
    <location>
        <begin position="30"/>
        <end position="52"/>
    </location>
</feature>
<sequence length="78" mass="8784">MALHVMRTHRLSHHPSIVQFMRRLHTLTSLSTLLDLISSVFSVLITLMLLYIRFNLSASAREGYGACDHSSGLDLPFS</sequence>
<dbReference type="EMBL" id="KZ663370">
    <property type="protein sequence ID" value="PPS13272.1"/>
    <property type="molecule type" value="Genomic_DNA"/>
</dbReference>
<proteinExistence type="predicted"/>
<reference evidence="2 3" key="1">
    <citation type="submission" date="2015-01" db="EMBL/GenBank/DDBJ databases">
        <title>Genome of allotetraploid Gossypium barbadense reveals genomic plasticity and fiber elongation in cotton evolution.</title>
        <authorList>
            <person name="Chen X."/>
            <person name="Liu X."/>
            <person name="Zhao B."/>
            <person name="Zheng H."/>
            <person name="Hu Y."/>
            <person name="Lu G."/>
            <person name="Yang C."/>
            <person name="Chen J."/>
            <person name="Shan C."/>
            <person name="Zhang L."/>
            <person name="Zhou Y."/>
            <person name="Wang L."/>
            <person name="Guo W."/>
            <person name="Bai Y."/>
            <person name="Ruan J."/>
            <person name="Shangguan X."/>
            <person name="Mao Y."/>
            <person name="Jiang J."/>
            <person name="Zhu Y."/>
            <person name="Lei J."/>
            <person name="Kang H."/>
            <person name="Chen S."/>
            <person name="He X."/>
            <person name="Wang R."/>
            <person name="Wang Y."/>
            <person name="Chen J."/>
            <person name="Wang L."/>
            <person name="Yu S."/>
            <person name="Wang B."/>
            <person name="Wei J."/>
            <person name="Song S."/>
            <person name="Lu X."/>
            <person name="Gao Z."/>
            <person name="Gu W."/>
            <person name="Deng X."/>
            <person name="Ma D."/>
            <person name="Wang S."/>
            <person name="Liang W."/>
            <person name="Fang L."/>
            <person name="Cai C."/>
            <person name="Zhu X."/>
            <person name="Zhou B."/>
            <person name="Zhang Y."/>
            <person name="Chen Z."/>
            <person name="Xu S."/>
            <person name="Zhu R."/>
            <person name="Wang S."/>
            <person name="Zhang T."/>
            <person name="Zhao G."/>
        </authorList>
    </citation>
    <scope>NUCLEOTIDE SEQUENCE [LARGE SCALE GENOMIC DNA]</scope>
    <source>
        <strain evidence="3">cv. Xinhai21</strain>
        <tissue evidence="2">Leaf</tissue>
    </source>
</reference>
<evidence type="ECO:0000313" key="2">
    <source>
        <dbReference type="EMBL" id="PPS13272.1"/>
    </source>
</evidence>
<keyword evidence="1" id="KW-0472">Membrane</keyword>
<evidence type="ECO:0000256" key="1">
    <source>
        <dbReference type="SAM" id="Phobius"/>
    </source>
</evidence>
<dbReference type="AlphaFoldDB" id="A0A2P5YCE1"/>
<name>A0A2P5YCE1_GOSBA</name>
<keyword evidence="1" id="KW-1133">Transmembrane helix</keyword>
<dbReference type="Proteomes" id="UP000239757">
    <property type="component" value="Unassembled WGS sequence"/>
</dbReference>
<gene>
    <name evidence="2" type="ORF">GOBAR_AA07359</name>
</gene>